<dbReference type="AlphaFoldDB" id="A0AAV4GK00"/>
<feature type="transmembrane region" description="Helical" evidence="9">
    <location>
        <begin position="123"/>
        <end position="141"/>
    </location>
</feature>
<comment type="similarity">
    <text evidence="2 7">Belongs to the major facilitator superfamily. Proton-dependent oligopeptide transporter (POT/PTR) (TC 2.A.17) family.</text>
</comment>
<keyword evidence="11" id="KW-1185">Reference proteome</keyword>
<dbReference type="GO" id="GO:0006857">
    <property type="term" value="P:oligopeptide transport"/>
    <property type="evidence" value="ECO:0007669"/>
    <property type="project" value="InterPro"/>
</dbReference>
<dbReference type="Proteomes" id="UP000762676">
    <property type="component" value="Unassembled WGS sequence"/>
</dbReference>
<dbReference type="EMBL" id="BMAT01012095">
    <property type="protein sequence ID" value="GFR85843.1"/>
    <property type="molecule type" value="Genomic_DNA"/>
</dbReference>
<feature type="transmembrane region" description="Helical" evidence="9">
    <location>
        <begin position="319"/>
        <end position="339"/>
    </location>
</feature>
<evidence type="ECO:0000256" key="5">
    <source>
        <dbReference type="ARBA" id="ARBA00022989"/>
    </source>
</evidence>
<gene>
    <name evidence="10" type="ORF">ElyMa_006038700</name>
</gene>
<keyword evidence="7" id="KW-0813">Transport</keyword>
<keyword evidence="3 7" id="KW-0812">Transmembrane</keyword>
<evidence type="ECO:0000256" key="2">
    <source>
        <dbReference type="ARBA" id="ARBA00005982"/>
    </source>
</evidence>
<protein>
    <submittedName>
        <fullName evidence="10">Solute carrier family 15 member 4</fullName>
    </submittedName>
</protein>
<dbReference type="InterPro" id="IPR018456">
    <property type="entry name" value="PTR2_symporter_CS"/>
</dbReference>
<feature type="transmembrane region" description="Helical" evidence="9">
    <location>
        <begin position="415"/>
        <end position="434"/>
    </location>
</feature>
<feature type="transmembrane region" description="Helical" evidence="9">
    <location>
        <begin position="190"/>
        <end position="211"/>
    </location>
</feature>
<evidence type="ECO:0000256" key="8">
    <source>
        <dbReference type="SAM" id="MobiDB-lite"/>
    </source>
</evidence>
<feature type="region of interest" description="Disordered" evidence="8">
    <location>
        <begin position="524"/>
        <end position="543"/>
    </location>
</feature>
<dbReference type="Pfam" id="PF00854">
    <property type="entry name" value="PTR2"/>
    <property type="match status" value="1"/>
</dbReference>
<feature type="region of interest" description="Disordered" evidence="8">
    <location>
        <begin position="550"/>
        <end position="569"/>
    </location>
</feature>
<feature type="transmembrane region" description="Helical" evidence="9">
    <location>
        <begin position="162"/>
        <end position="184"/>
    </location>
</feature>
<evidence type="ECO:0000313" key="11">
    <source>
        <dbReference type="Proteomes" id="UP000762676"/>
    </source>
</evidence>
<sequence length="598" mass="65711">MGRNTPDNVDKETDPLLNHACKVFPSSLSDTDLVSTETPPLDNQKIGSQLATLYILATEMGERLAYYSITSGLVLYCTSNLHMDQAEATTLNQVFVGLLLMPVSTLKFSNWGWAETDTTQRRVLFLTGLALAAIGMGGIKANMSPFGAEQVESRGKEAVRSFFSWFYWIINVGALLAYTVSAYVHQEINFAWGFCIPAISMALAAFVFFLGKSKYKKTEPSGSLLATAIGICHESSCRARPKPNQRLPEGSERKFLAGSKKSFSGSYDDHLVDGVTSVVKVIRFCFLSIMYWAIHAQMSNTFYAQAERMDVRLGGGMNIPAAALQASNTTCVILLIPVFDKLIYPFFERIGRPLTYLKRIGIGMIFAAAGVTVAGVVEIYRKRVLNSEQGAHIQILAGESFTASNMSVFVQVPQFFLIGTSEIFASVTFLEFAYNQAPVAMQGLLTGLFFLACGIGNWMAAVILSIVQVATKHDPWWSSEINDAKMENLMFLLAGLILFNTVVFCIVAHYYTYQDRSQFEAAQTQTERGQSGTGTQNDGMLTSLHCTQEDGRGHEQSYDSAYGLSESDNGSVDNEGLKLSNLLPANDRTVLLISDLKQ</sequence>
<keyword evidence="4" id="KW-0653">Protein transport</keyword>
<dbReference type="SUPFAM" id="SSF103473">
    <property type="entry name" value="MFS general substrate transporter"/>
    <property type="match status" value="1"/>
</dbReference>
<dbReference type="PANTHER" id="PTHR11654">
    <property type="entry name" value="OLIGOPEPTIDE TRANSPORTER-RELATED"/>
    <property type="match status" value="1"/>
</dbReference>
<dbReference type="Gene3D" id="1.20.1250.20">
    <property type="entry name" value="MFS general substrate transporter like domains"/>
    <property type="match status" value="1"/>
</dbReference>
<evidence type="ECO:0000313" key="10">
    <source>
        <dbReference type="EMBL" id="GFR85843.1"/>
    </source>
</evidence>
<evidence type="ECO:0000256" key="6">
    <source>
        <dbReference type="ARBA" id="ARBA00023136"/>
    </source>
</evidence>
<dbReference type="InterPro" id="IPR000109">
    <property type="entry name" value="POT_fam"/>
</dbReference>
<dbReference type="GO" id="GO:0016020">
    <property type="term" value="C:membrane"/>
    <property type="evidence" value="ECO:0007669"/>
    <property type="project" value="UniProtKB-SubCell"/>
</dbReference>
<feature type="transmembrane region" description="Helical" evidence="9">
    <location>
        <begin position="360"/>
        <end position="380"/>
    </location>
</feature>
<evidence type="ECO:0000256" key="9">
    <source>
        <dbReference type="SAM" id="Phobius"/>
    </source>
</evidence>
<proteinExistence type="inferred from homology"/>
<feature type="transmembrane region" description="Helical" evidence="9">
    <location>
        <begin position="446"/>
        <end position="469"/>
    </location>
</feature>
<evidence type="ECO:0000256" key="7">
    <source>
        <dbReference type="RuleBase" id="RU003755"/>
    </source>
</evidence>
<accession>A0AAV4GK00</accession>
<feature type="transmembrane region" description="Helical" evidence="9">
    <location>
        <begin position="489"/>
        <end position="511"/>
    </location>
</feature>
<dbReference type="GO" id="GO:0022857">
    <property type="term" value="F:transmembrane transporter activity"/>
    <property type="evidence" value="ECO:0007669"/>
    <property type="project" value="InterPro"/>
</dbReference>
<feature type="transmembrane region" description="Helical" evidence="9">
    <location>
        <begin position="94"/>
        <end position="111"/>
    </location>
</feature>
<reference evidence="10 11" key="1">
    <citation type="journal article" date="2021" name="Elife">
        <title>Chloroplast acquisition without the gene transfer in kleptoplastic sea slugs, Plakobranchus ocellatus.</title>
        <authorList>
            <person name="Maeda T."/>
            <person name="Takahashi S."/>
            <person name="Yoshida T."/>
            <person name="Shimamura S."/>
            <person name="Takaki Y."/>
            <person name="Nagai Y."/>
            <person name="Toyoda A."/>
            <person name="Suzuki Y."/>
            <person name="Arimoto A."/>
            <person name="Ishii H."/>
            <person name="Satoh N."/>
            <person name="Nishiyama T."/>
            <person name="Hasebe M."/>
            <person name="Maruyama T."/>
            <person name="Minagawa J."/>
            <person name="Obokata J."/>
            <person name="Shigenobu S."/>
        </authorList>
    </citation>
    <scope>NUCLEOTIDE SEQUENCE [LARGE SCALE GENOMIC DNA]</scope>
</reference>
<organism evidence="10 11">
    <name type="scientific">Elysia marginata</name>
    <dbReference type="NCBI Taxonomy" id="1093978"/>
    <lineage>
        <taxon>Eukaryota</taxon>
        <taxon>Metazoa</taxon>
        <taxon>Spiralia</taxon>
        <taxon>Lophotrochozoa</taxon>
        <taxon>Mollusca</taxon>
        <taxon>Gastropoda</taxon>
        <taxon>Heterobranchia</taxon>
        <taxon>Euthyneura</taxon>
        <taxon>Panpulmonata</taxon>
        <taxon>Sacoglossa</taxon>
        <taxon>Placobranchoidea</taxon>
        <taxon>Plakobranchidae</taxon>
        <taxon>Elysia</taxon>
    </lineage>
</organism>
<evidence type="ECO:0000256" key="4">
    <source>
        <dbReference type="ARBA" id="ARBA00022856"/>
    </source>
</evidence>
<name>A0AAV4GK00_9GAST</name>
<dbReference type="PROSITE" id="PS01023">
    <property type="entry name" value="PTR2_2"/>
    <property type="match status" value="1"/>
</dbReference>
<comment type="caution">
    <text evidence="10">The sequence shown here is derived from an EMBL/GenBank/DDBJ whole genome shotgun (WGS) entry which is preliminary data.</text>
</comment>
<keyword evidence="6 9" id="KW-0472">Membrane</keyword>
<comment type="subcellular location">
    <subcellularLocation>
        <location evidence="1 7">Membrane</location>
        <topology evidence="1 7">Multi-pass membrane protein</topology>
    </subcellularLocation>
</comment>
<evidence type="ECO:0000256" key="3">
    <source>
        <dbReference type="ARBA" id="ARBA00022692"/>
    </source>
</evidence>
<evidence type="ECO:0000256" key="1">
    <source>
        <dbReference type="ARBA" id="ARBA00004141"/>
    </source>
</evidence>
<dbReference type="InterPro" id="IPR036259">
    <property type="entry name" value="MFS_trans_sf"/>
</dbReference>
<keyword evidence="5 9" id="KW-1133">Transmembrane helix</keyword>
<keyword evidence="4" id="KW-0571">Peptide transport</keyword>